<gene>
    <name evidence="1" type="ORF">HMPREF9306_00622</name>
</gene>
<keyword evidence="2" id="KW-1185">Reference proteome</keyword>
<dbReference type="STRING" id="883161.HMPREF9306_00622"/>
<evidence type="ECO:0000313" key="2">
    <source>
        <dbReference type="Proteomes" id="UP000014417"/>
    </source>
</evidence>
<comment type="caution">
    <text evidence="1">The sequence shown here is derived from an EMBL/GenBank/DDBJ whole genome shotgun (WGS) entry which is preliminary data.</text>
</comment>
<dbReference type="AlphaFoldDB" id="S2VZZ6"/>
<dbReference type="Proteomes" id="UP000014417">
    <property type="component" value="Unassembled WGS sequence"/>
</dbReference>
<proteinExistence type="predicted"/>
<name>S2VZZ6_9ACTN</name>
<accession>S2VZZ6</accession>
<organism evidence="1 2">
    <name type="scientific">Propionimicrobium lymphophilum ACS-093-V-SCH5</name>
    <dbReference type="NCBI Taxonomy" id="883161"/>
    <lineage>
        <taxon>Bacteria</taxon>
        <taxon>Bacillati</taxon>
        <taxon>Actinomycetota</taxon>
        <taxon>Actinomycetes</taxon>
        <taxon>Propionibacteriales</taxon>
        <taxon>Propionibacteriaceae</taxon>
        <taxon>Propionimicrobium</taxon>
    </lineage>
</organism>
<dbReference type="EMBL" id="AGZR01000005">
    <property type="protein sequence ID" value="EPD33093.1"/>
    <property type="molecule type" value="Genomic_DNA"/>
</dbReference>
<dbReference type="HOGENOM" id="CLU_1249722_0_0_11"/>
<reference evidence="1 2" key="1">
    <citation type="submission" date="2013-04" db="EMBL/GenBank/DDBJ databases">
        <title>The Genome Sequence of Propionimicrobium lymphophilum ACS-093-V-SCH5.</title>
        <authorList>
            <consortium name="The Broad Institute Genomics Platform"/>
            <person name="Earl A."/>
            <person name="Ward D."/>
            <person name="Feldgarden M."/>
            <person name="Gevers D."/>
            <person name="Saerens B."/>
            <person name="Vaneechoutte M."/>
            <person name="Walker B."/>
            <person name="Young S."/>
            <person name="Zeng Q."/>
            <person name="Gargeya S."/>
            <person name="Fitzgerald M."/>
            <person name="Haas B."/>
            <person name="Abouelleil A."/>
            <person name="Allen A.W."/>
            <person name="Alvarado L."/>
            <person name="Arachchi H.M."/>
            <person name="Berlin A.M."/>
            <person name="Chapman S.B."/>
            <person name="Gainer-Dewar J."/>
            <person name="Goldberg J."/>
            <person name="Griggs A."/>
            <person name="Gujja S."/>
            <person name="Hansen M."/>
            <person name="Howarth C."/>
            <person name="Imamovic A."/>
            <person name="Ireland A."/>
            <person name="Larimer J."/>
            <person name="McCowan C."/>
            <person name="Murphy C."/>
            <person name="Pearson M."/>
            <person name="Poon T.W."/>
            <person name="Priest M."/>
            <person name="Roberts A."/>
            <person name="Saif S."/>
            <person name="Shea T."/>
            <person name="Sisk P."/>
            <person name="Sykes S."/>
            <person name="Wortman J."/>
            <person name="Nusbaum C."/>
            <person name="Birren B."/>
        </authorList>
    </citation>
    <scope>NUCLEOTIDE SEQUENCE [LARGE SCALE GENOMIC DNA]</scope>
    <source>
        <strain evidence="1 2">ACS-093-V-SCH5</strain>
    </source>
</reference>
<evidence type="ECO:0000313" key="1">
    <source>
        <dbReference type="EMBL" id="EPD33093.1"/>
    </source>
</evidence>
<sequence>MPPVLLLGVFATQARICAMTAVMGLSSRLKTAKLMALVPAQEQRKLATLCDELASAGVSMVFLTAPDAESLKTAKSFSGYDALVGAFGDEDLAVDLKCDVVAHQRFPVEKPHEFALRGAACPSEDRLAEAIDSDDVDFLIVTGALACVAQKFAPASDASSKPWFAMTEGDDVDELIESGAKRLALFGPAVEAKQAERIWKKISAAWGPEMQRLLFTQLAQG</sequence>
<protein>
    <submittedName>
        <fullName evidence="1">Uncharacterized protein</fullName>
    </submittedName>
</protein>